<sequence>MSSVSLSIFTSSSRPPIYIPTHNKWNHSTSYVEIPTAFEDIRLLLDQRLEAQFQWTPYEDPKIRAVISDKFFQHPNIWHVNVSLVNYTTVEMHQTDRLLRQFGF</sequence>
<dbReference type="InterPro" id="IPR019557">
    <property type="entry name" value="AminoTfrase-like_pln_mobile"/>
</dbReference>
<organism evidence="2 3">
    <name type="scientific">Gossypium trilobum</name>
    <dbReference type="NCBI Taxonomy" id="34281"/>
    <lineage>
        <taxon>Eukaryota</taxon>
        <taxon>Viridiplantae</taxon>
        <taxon>Streptophyta</taxon>
        <taxon>Embryophyta</taxon>
        <taxon>Tracheophyta</taxon>
        <taxon>Spermatophyta</taxon>
        <taxon>Magnoliopsida</taxon>
        <taxon>eudicotyledons</taxon>
        <taxon>Gunneridae</taxon>
        <taxon>Pentapetalae</taxon>
        <taxon>rosids</taxon>
        <taxon>malvids</taxon>
        <taxon>Malvales</taxon>
        <taxon>Malvaceae</taxon>
        <taxon>Malvoideae</taxon>
        <taxon>Gossypium</taxon>
    </lineage>
</organism>
<protein>
    <recommendedName>
        <fullName evidence="1">Aminotransferase-like plant mobile domain-containing protein</fullName>
    </recommendedName>
</protein>
<dbReference type="Proteomes" id="UP000593568">
    <property type="component" value="Unassembled WGS sequence"/>
</dbReference>
<accession>A0A7J9FNN6</accession>
<evidence type="ECO:0000313" key="2">
    <source>
        <dbReference type="EMBL" id="MBA0786771.1"/>
    </source>
</evidence>
<proteinExistence type="predicted"/>
<evidence type="ECO:0000259" key="1">
    <source>
        <dbReference type="Pfam" id="PF10536"/>
    </source>
</evidence>
<feature type="domain" description="Aminotransferase-like plant mobile" evidence="1">
    <location>
        <begin position="20"/>
        <end position="104"/>
    </location>
</feature>
<keyword evidence="3" id="KW-1185">Reference proteome</keyword>
<name>A0A7J9FNN6_9ROSI</name>
<comment type="caution">
    <text evidence="2">The sequence shown here is derived from an EMBL/GenBank/DDBJ whole genome shotgun (WGS) entry which is preliminary data.</text>
</comment>
<dbReference type="Pfam" id="PF10536">
    <property type="entry name" value="PMD"/>
    <property type="match status" value="1"/>
</dbReference>
<reference evidence="2 3" key="1">
    <citation type="journal article" date="2019" name="Genome Biol. Evol.">
        <title>Insights into the evolution of the New World diploid cottons (Gossypium, subgenus Houzingenia) based on genome sequencing.</title>
        <authorList>
            <person name="Grover C.E."/>
            <person name="Arick M.A. 2nd"/>
            <person name="Thrash A."/>
            <person name="Conover J.L."/>
            <person name="Sanders W.S."/>
            <person name="Peterson D.G."/>
            <person name="Frelichowski J.E."/>
            <person name="Scheffler J.A."/>
            <person name="Scheffler B.E."/>
            <person name="Wendel J.F."/>
        </authorList>
    </citation>
    <scope>NUCLEOTIDE SEQUENCE [LARGE SCALE GENOMIC DNA]</scope>
    <source>
        <strain evidence="2">8</strain>
        <tissue evidence="2">Leaf</tissue>
    </source>
</reference>
<dbReference type="EMBL" id="JABEZW010224418">
    <property type="protein sequence ID" value="MBA0786771.1"/>
    <property type="molecule type" value="Genomic_DNA"/>
</dbReference>
<gene>
    <name evidence="2" type="ORF">Gotri_026164</name>
</gene>
<dbReference type="AlphaFoldDB" id="A0A7J9FNN6"/>
<evidence type="ECO:0000313" key="3">
    <source>
        <dbReference type="Proteomes" id="UP000593568"/>
    </source>
</evidence>